<proteinExistence type="predicted"/>
<gene>
    <name evidence="1" type="ORF">ACFQGO_34140</name>
</gene>
<dbReference type="Proteomes" id="UP001596112">
    <property type="component" value="Unassembled WGS sequence"/>
</dbReference>
<dbReference type="InterPro" id="IPR011008">
    <property type="entry name" value="Dimeric_a/b-barrel"/>
</dbReference>
<dbReference type="RefSeq" id="WP_272173462.1">
    <property type="nucleotide sequence ID" value="NZ_JAQOSL010000120.1"/>
</dbReference>
<evidence type="ECO:0000313" key="2">
    <source>
        <dbReference type="Proteomes" id="UP001596112"/>
    </source>
</evidence>
<keyword evidence="2" id="KW-1185">Reference proteome</keyword>
<sequence>MYIALAPFQLREGVSEDTLLTASDRFEEELASGQDGVIRRVLVRDGDGSGYGDLVFFRDEAALAQVIEAEQDSEACVAYFSIMESDGSHRVYEVVKSYE</sequence>
<protein>
    <recommendedName>
        <fullName evidence="3">ABM domain-containing protein</fullName>
    </recommendedName>
</protein>
<reference evidence="2" key="1">
    <citation type="journal article" date="2019" name="Int. J. Syst. Evol. Microbiol.">
        <title>The Global Catalogue of Microorganisms (GCM) 10K type strain sequencing project: providing services to taxonomists for standard genome sequencing and annotation.</title>
        <authorList>
            <consortium name="The Broad Institute Genomics Platform"/>
            <consortium name="The Broad Institute Genome Sequencing Center for Infectious Disease"/>
            <person name="Wu L."/>
            <person name="Ma J."/>
        </authorList>
    </citation>
    <scope>NUCLEOTIDE SEQUENCE [LARGE SCALE GENOMIC DNA]</scope>
    <source>
        <strain evidence="2">JCM 9918</strain>
    </source>
</reference>
<dbReference type="SUPFAM" id="SSF54909">
    <property type="entry name" value="Dimeric alpha+beta barrel"/>
    <property type="match status" value="1"/>
</dbReference>
<evidence type="ECO:0000313" key="1">
    <source>
        <dbReference type="EMBL" id="MFC5812490.1"/>
    </source>
</evidence>
<name>A0ABW1BHD1_9ACTN</name>
<dbReference type="EMBL" id="JBHSNZ010000036">
    <property type="protein sequence ID" value="MFC5812490.1"/>
    <property type="molecule type" value="Genomic_DNA"/>
</dbReference>
<comment type="caution">
    <text evidence="1">The sequence shown here is derived from an EMBL/GenBank/DDBJ whole genome shotgun (WGS) entry which is preliminary data.</text>
</comment>
<organism evidence="1 2">
    <name type="scientific">Streptomyces heilongjiangensis</name>
    <dbReference type="NCBI Taxonomy" id="945052"/>
    <lineage>
        <taxon>Bacteria</taxon>
        <taxon>Bacillati</taxon>
        <taxon>Actinomycetota</taxon>
        <taxon>Actinomycetes</taxon>
        <taxon>Kitasatosporales</taxon>
        <taxon>Streptomycetaceae</taxon>
        <taxon>Streptomyces</taxon>
    </lineage>
</organism>
<evidence type="ECO:0008006" key="3">
    <source>
        <dbReference type="Google" id="ProtNLM"/>
    </source>
</evidence>
<accession>A0ABW1BHD1</accession>